<dbReference type="Gene3D" id="1.20.1330.10">
    <property type="entry name" value="f41 fragment of flagellin, N-terminal domain"/>
    <property type="match status" value="1"/>
</dbReference>
<keyword evidence="2" id="KW-1185">Reference proteome</keyword>
<protein>
    <submittedName>
        <fullName evidence="1">Flagellar hook-associated protein 3 FlgL</fullName>
    </submittedName>
</protein>
<dbReference type="PANTHER" id="PTHR42792">
    <property type="entry name" value="FLAGELLIN"/>
    <property type="match status" value="1"/>
</dbReference>
<dbReference type="PANTHER" id="PTHR42792:SF1">
    <property type="entry name" value="FLAGELLAR HOOK-ASSOCIATED PROTEIN 3"/>
    <property type="match status" value="1"/>
</dbReference>
<comment type="caution">
    <text evidence="1">The sequence shown here is derived from an EMBL/GenBank/DDBJ whole genome shotgun (WGS) entry which is preliminary data.</text>
</comment>
<gene>
    <name evidence="1" type="ORF">GGR46_002412</name>
</gene>
<dbReference type="GO" id="GO:0005198">
    <property type="term" value="F:structural molecule activity"/>
    <property type="evidence" value="ECO:0007669"/>
    <property type="project" value="InterPro"/>
</dbReference>
<keyword evidence="1" id="KW-0282">Flagellum</keyword>
<dbReference type="Proteomes" id="UP000557392">
    <property type="component" value="Unassembled WGS sequence"/>
</dbReference>
<name>A0A7W6JSP4_9SPHN</name>
<dbReference type="RefSeq" id="WP_183997947.1">
    <property type="nucleotide sequence ID" value="NZ_JACIEH010000002.1"/>
</dbReference>
<keyword evidence="1" id="KW-0969">Cilium</keyword>
<dbReference type="EMBL" id="JACIEH010000002">
    <property type="protein sequence ID" value="MBB4098848.1"/>
    <property type="molecule type" value="Genomic_DNA"/>
</dbReference>
<organism evidence="1 2">
    <name type="scientific">Sphingomonas kyeonggiensis</name>
    <dbReference type="NCBI Taxonomy" id="1268553"/>
    <lineage>
        <taxon>Bacteria</taxon>
        <taxon>Pseudomonadati</taxon>
        <taxon>Pseudomonadota</taxon>
        <taxon>Alphaproteobacteria</taxon>
        <taxon>Sphingomonadales</taxon>
        <taxon>Sphingomonadaceae</taxon>
        <taxon>Sphingomonas</taxon>
    </lineage>
</organism>
<evidence type="ECO:0000313" key="2">
    <source>
        <dbReference type="Proteomes" id="UP000557392"/>
    </source>
</evidence>
<sequence>MTRVATIPLQSTMSSAIMRAQERLANTQTQLSTGKKAATFADLGTESVRNLSAHTLLARQEAQSTVSKRVGTTLSLYQANMEGIEDATTDLRTSLMNAVGTGDAAGLQEAIQQAFDQFRTSLNASEGGTPLFGGSQIDQAPFSVDTLADAAATPGSAAFHNDTVRANARVGEGVDVKYGVGASEIGANLYEAFRTLGGAGAIGTKLTSTQLDAVKQAVSQLDTGLGDLRAVNAENGRKQNQVDTLASRGEERGLVLKNVIQENEDADLGQVAIDLAQQKSVLEASYSVFAQLSGLNLTAYLK</sequence>
<dbReference type="GO" id="GO:0009288">
    <property type="term" value="C:bacterial-type flagellum"/>
    <property type="evidence" value="ECO:0007669"/>
    <property type="project" value="InterPro"/>
</dbReference>
<proteinExistence type="predicted"/>
<keyword evidence="1" id="KW-0966">Cell projection</keyword>
<reference evidence="1 2" key="1">
    <citation type="submission" date="2020-08" db="EMBL/GenBank/DDBJ databases">
        <title>Genomic Encyclopedia of Type Strains, Phase IV (KMG-IV): sequencing the most valuable type-strain genomes for metagenomic binning, comparative biology and taxonomic classification.</title>
        <authorList>
            <person name="Goeker M."/>
        </authorList>
    </citation>
    <scope>NUCLEOTIDE SEQUENCE [LARGE SCALE GENOMIC DNA]</scope>
    <source>
        <strain evidence="1 2">DSM 101806</strain>
    </source>
</reference>
<dbReference type="SUPFAM" id="SSF64518">
    <property type="entry name" value="Phase 1 flagellin"/>
    <property type="match status" value="1"/>
</dbReference>
<dbReference type="InterPro" id="IPR001492">
    <property type="entry name" value="Flagellin"/>
</dbReference>
<accession>A0A7W6JSP4</accession>
<evidence type="ECO:0000313" key="1">
    <source>
        <dbReference type="EMBL" id="MBB4098848.1"/>
    </source>
</evidence>
<dbReference type="AlphaFoldDB" id="A0A7W6JSP4"/>